<dbReference type="InterPro" id="IPR005484">
    <property type="entry name" value="Ribosomal_uL18_bac/plant/anim"/>
</dbReference>
<keyword evidence="4 7" id="KW-0689">Ribosomal protein</keyword>
<dbReference type="Proteomes" id="UP000254794">
    <property type="component" value="Unassembled WGS sequence"/>
</dbReference>
<dbReference type="GO" id="GO:0005840">
    <property type="term" value="C:ribosome"/>
    <property type="evidence" value="ECO:0007669"/>
    <property type="project" value="UniProtKB-KW"/>
</dbReference>
<name>A0A378JGN5_9GAMM</name>
<evidence type="ECO:0000313" key="8">
    <source>
        <dbReference type="EMBL" id="STX50274.1"/>
    </source>
</evidence>
<dbReference type="AlphaFoldDB" id="A0A378JGN5"/>
<dbReference type="GO" id="GO:0006412">
    <property type="term" value="P:translation"/>
    <property type="evidence" value="ECO:0007669"/>
    <property type="project" value="UniProtKB-UniRule"/>
</dbReference>
<evidence type="ECO:0000313" key="9">
    <source>
        <dbReference type="Proteomes" id="UP000254794"/>
    </source>
</evidence>
<dbReference type="OrthoDB" id="9810939at2"/>
<dbReference type="EMBL" id="UGOD01000001">
    <property type="protein sequence ID" value="STX50274.1"/>
    <property type="molecule type" value="Genomic_DNA"/>
</dbReference>
<evidence type="ECO:0000256" key="3">
    <source>
        <dbReference type="ARBA" id="ARBA00022884"/>
    </source>
</evidence>
<dbReference type="PANTHER" id="PTHR12899:SF3">
    <property type="entry name" value="LARGE RIBOSOMAL SUBUNIT PROTEIN UL18M"/>
    <property type="match status" value="1"/>
</dbReference>
<dbReference type="InterPro" id="IPR004389">
    <property type="entry name" value="Ribosomal_uL18_bac-type"/>
</dbReference>
<evidence type="ECO:0000256" key="1">
    <source>
        <dbReference type="ARBA" id="ARBA00007116"/>
    </source>
</evidence>
<gene>
    <name evidence="7 8" type="primary">rplR</name>
    <name evidence="8" type="ORF">NCTC13316_00350</name>
</gene>
<dbReference type="RefSeq" id="WP_115329947.1">
    <property type="nucleotide sequence ID" value="NZ_CAAAHP010000009.1"/>
</dbReference>
<dbReference type="Pfam" id="PF00861">
    <property type="entry name" value="Ribosomal_L18p"/>
    <property type="match status" value="1"/>
</dbReference>
<accession>A0A378JGN5</accession>
<comment type="function">
    <text evidence="7">This is one of the proteins that bind and probably mediate the attachment of the 5S RNA into the large ribosomal subunit, where it forms part of the central protuberance.</text>
</comment>
<keyword evidence="2 7" id="KW-0699">rRNA-binding</keyword>
<proteinExistence type="inferred from homology"/>
<dbReference type="NCBIfam" id="TIGR00060">
    <property type="entry name" value="L18_bact"/>
    <property type="match status" value="1"/>
</dbReference>
<protein>
    <recommendedName>
        <fullName evidence="6 7">Large ribosomal subunit protein uL18</fullName>
    </recommendedName>
</protein>
<dbReference type="PANTHER" id="PTHR12899">
    <property type="entry name" value="39S RIBOSOMAL PROTEIN L18, MITOCHONDRIAL"/>
    <property type="match status" value="1"/>
</dbReference>
<dbReference type="GO" id="GO:0008097">
    <property type="term" value="F:5S rRNA binding"/>
    <property type="evidence" value="ECO:0007669"/>
    <property type="project" value="TreeGrafter"/>
</dbReference>
<keyword evidence="9" id="KW-1185">Reference proteome</keyword>
<evidence type="ECO:0000256" key="5">
    <source>
        <dbReference type="ARBA" id="ARBA00023274"/>
    </source>
</evidence>
<evidence type="ECO:0000256" key="2">
    <source>
        <dbReference type="ARBA" id="ARBA00022730"/>
    </source>
</evidence>
<dbReference type="InterPro" id="IPR057268">
    <property type="entry name" value="Ribosomal_L18"/>
</dbReference>
<comment type="subunit">
    <text evidence="7">Part of the 50S ribosomal subunit; part of the 5S rRNA/L5/L18/L25 subcomplex. Contacts the 5S and 23S rRNAs.</text>
</comment>
<keyword evidence="3 7" id="KW-0694">RNA-binding</keyword>
<evidence type="ECO:0000256" key="7">
    <source>
        <dbReference type="HAMAP-Rule" id="MF_01337"/>
    </source>
</evidence>
<dbReference type="HAMAP" id="MF_01337_B">
    <property type="entry name" value="Ribosomal_uL18_B"/>
    <property type="match status" value="1"/>
</dbReference>
<dbReference type="FunFam" id="3.30.420.100:FF:000001">
    <property type="entry name" value="50S ribosomal protein L18"/>
    <property type="match status" value="1"/>
</dbReference>
<organism evidence="8 9">
    <name type="scientific">Legionella busanensis</name>
    <dbReference type="NCBI Taxonomy" id="190655"/>
    <lineage>
        <taxon>Bacteria</taxon>
        <taxon>Pseudomonadati</taxon>
        <taxon>Pseudomonadota</taxon>
        <taxon>Gammaproteobacteria</taxon>
        <taxon>Legionellales</taxon>
        <taxon>Legionellaceae</taxon>
        <taxon>Legionella</taxon>
    </lineage>
</organism>
<dbReference type="GO" id="GO:0005737">
    <property type="term" value="C:cytoplasm"/>
    <property type="evidence" value="ECO:0007669"/>
    <property type="project" value="UniProtKB-ARBA"/>
</dbReference>
<evidence type="ECO:0000256" key="4">
    <source>
        <dbReference type="ARBA" id="ARBA00022980"/>
    </source>
</evidence>
<dbReference type="SUPFAM" id="SSF53137">
    <property type="entry name" value="Translational machinery components"/>
    <property type="match status" value="1"/>
</dbReference>
<dbReference type="GO" id="GO:0003735">
    <property type="term" value="F:structural constituent of ribosome"/>
    <property type="evidence" value="ECO:0007669"/>
    <property type="project" value="InterPro"/>
</dbReference>
<keyword evidence="5 7" id="KW-0687">Ribonucleoprotein</keyword>
<comment type="similarity">
    <text evidence="1 7">Belongs to the universal ribosomal protein uL18 family.</text>
</comment>
<sequence length="118" mass="13041">MNKRTSRVRRGMKAKAIQRNCNRPRLVVYRSACNIYSQIVIGSEKGDVVLVSCSTLDNELKNSLSGTKVEQAQQVGKLLGERAKAKEILNVAFDRSGYRYHGRVKALADGARAAGLNF</sequence>
<dbReference type="CDD" id="cd00432">
    <property type="entry name" value="Ribosomal_L18_L5e"/>
    <property type="match status" value="1"/>
</dbReference>
<dbReference type="GO" id="GO:1990904">
    <property type="term" value="C:ribonucleoprotein complex"/>
    <property type="evidence" value="ECO:0007669"/>
    <property type="project" value="UniProtKB-KW"/>
</dbReference>
<dbReference type="Gene3D" id="3.30.420.100">
    <property type="match status" value="1"/>
</dbReference>
<reference evidence="8 9" key="1">
    <citation type="submission" date="2018-06" db="EMBL/GenBank/DDBJ databases">
        <authorList>
            <consortium name="Pathogen Informatics"/>
            <person name="Doyle S."/>
        </authorList>
    </citation>
    <scope>NUCLEOTIDE SEQUENCE [LARGE SCALE GENOMIC DNA]</scope>
    <source>
        <strain evidence="8 9">NCTC13316</strain>
    </source>
</reference>
<evidence type="ECO:0000256" key="6">
    <source>
        <dbReference type="ARBA" id="ARBA00035197"/>
    </source>
</evidence>